<gene>
    <name evidence="2" type="ORF">C900_02326</name>
</gene>
<dbReference type="RefSeq" id="WP_009579723.1">
    <property type="nucleotide sequence ID" value="NZ_AMZN01000033.1"/>
</dbReference>
<keyword evidence="1" id="KW-0732">Signal</keyword>
<evidence type="ECO:0000313" key="3">
    <source>
        <dbReference type="Proteomes" id="UP000011135"/>
    </source>
</evidence>
<comment type="caution">
    <text evidence="2">The sequence shown here is derived from an EMBL/GenBank/DDBJ whole genome shotgun (WGS) entry which is preliminary data.</text>
</comment>
<reference evidence="2 3" key="1">
    <citation type="submission" date="2012-12" db="EMBL/GenBank/DDBJ databases">
        <title>Genome assembly of Fulvivirga imtechensis AK7.</title>
        <authorList>
            <person name="Nupur N."/>
            <person name="Khatri I."/>
            <person name="Kumar R."/>
            <person name="Subramanian S."/>
            <person name="Pinnaka A."/>
        </authorList>
    </citation>
    <scope>NUCLEOTIDE SEQUENCE [LARGE SCALE GENOMIC DNA]</scope>
    <source>
        <strain evidence="2 3">AK7</strain>
    </source>
</reference>
<keyword evidence="3" id="KW-1185">Reference proteome</keyword>
<accession>L8JS27</accession>
<proteinExistence type="predicted"/>
<evidence type="ECO:0008006" key="4">
    <source>
        <dbReference type="Google" id="ProtNLM"/>
    </source>
</evidence>
<sequence length="140" mass="15804">MKNYVYCLMLMAVLGGLASCSTEPEQVEPDKNLLSSLTGYFESKGITVNRHADRIEIDESTINDYAQVIKDIEWLYRENGYETIDLSGLKKEARARSYASESSTCKASWWFVYFNTGGSGVMVCSDCNGGVYQCQWTWLT</sequence>
<protein>
    <recommendedName>
        <fullName evidence="4">Lipoprotein</fullName>
    </recommendedName>
</protein>
<dbReference type="Proteomes" id="UP000011135">
    <property type="component" value="Unassembled WGS sequence"/>
</dbReference>
<organism evidence="2 3">
    <name type="scientific">Fulvivirga imtechensis AK7</name>
    <dbReference type="NCBI Taxonomy" id="1237149"/>
    <lineage>
        <taxon>Bacteria</taxon>
        <taxon>Pseudomonadati</taxon>
        <taxon>Bacteroidota</taxon>
        <taxon>Cytophagia</taxon>
        <taxon>Cytophagales</taxon>
        <taxon>Fulvivirgaceae</taxon>
        <taxon>Fulvivirga</taxon>
    </lineage>
</organism>
<feature type="signal peptide" evidence="1">
    <location>
        <begin position="1"/>
        <end position="18"/>
    </location>
</feature>
<evidence type="ECO:0000256" key="1">
    <source>
        <dbReference type="SAM" id="SignalP"/>
    </source>
</evidence>
<feature type="chain" id="PRO_5003994025" description="Lipoprotein" evidence="1">
    <location>
        <begin position="19"/>
        <end position="140"/>
    </location>
</feature>
<dbReference type="PROSITE" id="PS51257">
    <property type="entry name" value="PROKAR_LIPOPROTEIN"/>
    <property type="match status" value="1"/>
</dbReference>
<name>L8JS27_9BACT</name>
<dbReference type="AlphaFoldDB" id="L8JS27"/>
<dbReference type="STRING" id="1237149.C900_02326"/>
<dbReference type="EMBL" id="AMZN01000033">
    <property type="protein sequence ID" value="ELR71741.1"/>
    <property type="molecule type" value="Genomic_DNA"/>
</dbReference>
<evidence type="ECO:0000313" key="2">
    <source>
        <dbReference type="EMBL" id="ELR71741.1"/>
    </source>
</evidence>